<dbReference type="FunFam" id="3.30.465.10:FF:000067">
    <property type="entry name" value="Probable aldehyde oxidase gad-3"/>
    <property type="match status" value="1"/>
</dbReference>
<dbReference type="GO" id="GO:0051537">
    <property type="term" value="F:2 iron, 2 sulfur cluster binding"/>
    <property type="evidence" value="ECO:0007669"/>
    <property type="project" value="UniProtKB-KW"/>
</dbReference>
<dbReference type="SUPFAM" id="SSF54665">
    <property type="entry name" value="CO dehydrogenase molybdoprotein N-domain-like"/>
    <property type="match status" value="1"/>
</dbReference>
<dbReference type="RefSeq" id="XP_045096717.1">
    <property type="nucleotide sequence ID" value="XM_045237963.1"/>
</dbReference>
<evidence type="ECO:0000256" key="3">
    <source>
        <dbReference type="ARBA" id="ARBA00022714"/>
    </source>
</evidence>
<dbReference type="SUPFAM" id="SSF56003">
    <property type="entry name" value="Molybdenum cofactor-binding domain"/>
    <property type="match status" value="1"/>
</dbReference>
<dbReference type="Pfam" id="PF00111">
    <property type="entry name" value="Fer2"/>
    <property type="match status" value="1"/>
</dbReference>
<dbReference type="InterPro" id="IPR046867">
    <property type="entry name" value="AldOxase/xan_DH_MoCoBD2"/>
</dbReference>
<dbReference type="InterPro" id="IPR036856">
    <property type="entry name" value="Ald_Oxase/Xan_DH_a/b_sf"/>
</dbReference>
<evidence type="ECO:0000256" key="5">
    <source>
        <dbReference type="ARBA" id="ARBA00023002"/>
    </source>
</evidence>
<dbReference type="Pfam" id="PF00941">
    <property type="entry name" value="FAD_binding_5"/>
    <property type="match status" value="1"/>
</dbReference>
<feature type="binding site" evidence="12">
    <location>
        <position position="867"/>
    </location>
    <ligand>
        <name>Mo-molybdopterin</name>
        <dbReference type="ChEBI" id="CHEBI:71302"/>
    </ligand>
    <ligandPart>
        <name>Mo</name>
        <dbReference type="ChEBI" id="CHEBI:28685"/>
    </ligandPart>
</feature>
<dbReference type="PROSITE" id="PS51387">
    <property type="entry name" value="FAD_PCMH"/>
    <property type="match status" value="1"/>
</dbReference>
<keyword evidence="12" id="KW-0500">Molybdenum</keyword>
<feature type="binding site" evidence="12">
    <location>
        <position position="52"/>
    </location>
    <ligand>
        <name>[2Fe-2S] cluster</name>
        <dbReference type="ChEBI" id="CHEBI:190135"/>
        <label>1</label>
    </ligand>
</feature>
<dbReference type="InterPro" id="IPR006058">
    <property type="entry name" value="2Fe2S_fd_BS"/>
</dbReference>
<dbReference type="Pfam" id="PF01799">
    <property type="entry name" value="Fer2_2"/>
    <property type="match status" value="1"/>
</dbReference>
<feature type="binding site" evidence="12">
    <location>
        <position position="1033"/>
    </location>
    <ligand>
        <name>Mo-molybdopterin</name>
        <dbReference type="ChEBI" id="CHEBI:71302"/>
    </ligand>
    <ligandPart>
        <name>Mo</name>
        <dbReference type="ChEBI" id="CHEBI:28685"/>
    </ligandPart>
</feature>
<dbReference type="AlphaFoldDB" id="A8XV39"/>
<evidence type="ECO:0000259" key="13">
    <source>
        <dbReference type="PROSITE" id="PS51387"/>
    </source>
</evidence>
<dbReference type="InterPro" id="IPR036010">
    <property type="entry name" value="2Fe-2S_ferredoxin-like_sf"/>
</dbReference>
<feature type="binding site" evidence="12">
    <location>
        <position position="74"/>
    </location>
    <ligand>
        <name>[2Fe-2S] cluster</name>
        <dbReference type="ChEBI" id="CHEBI:190135"/>
        <label>1</label>
    </ligand>
</feature>
<dbReference type="PROSITE" id="PS00197">
    <property type="entry name" value="2FE2S_FER_1"/>
    <property type="match status" value="1"/>
</dbReference>
<keyword evidence="8" id="KW-0520">NAD</keyword>
<dbReference type="Pfam" id="PF01315">
    <property type="entry name" value="Ald_Xan_dh_C"/>
    <property type="match status" value="1"/>
</dbReference>
<evidence type="ECO:0000256" key="10">
    <source>
        <dbReference type="PIRSR" id="PIRSR000127-1"/>
    </source>
</evidence>
<evidence type="ECO:0000256" key="8">
    <source>
        <dbReference type="ARBA" id="ARBA00023027"/>
    </source>
</evidence>
<dbReference type="EMBL" id="HE601047">
    <property type="protein sequence ID" value="CAP36506.2"/>
    <property type="molecule type" value="Genomic_DNA"/>
</dbReference>
<dbReference type="CTD" id="8579493"/>
<feature type="binding site" evidence="12">
    <location>
        <position position="751"/>
    </location>
    <ligand>
        <name>Mo-molybdopterin</name>
        <dbReference type="ChEBI" id="CHEBI:71302"/>
    </ligand>
    <ligandPart>
        <name>Mo</name>
        <dbReference type="ChEBI" id="CHEBI:28685"/>
    </ligandPart>
</feature>
<dbReference type="SMART" id="SM01008">
    <property type="entry name" value="Ald_Xan_dh_C"/>
    <property type="match status" value="1"/>
</dbReference>
<accession>A8XV39</accession>
<dbReference type="PANTHER" id="PTHR11908:SF139">
    <property type="entry name" value="XANTHINE DEHYDROGENASE-RELATED"/>
    <property type="match status" value="1"/>
</dbReference>
<dbReference type="Gene3D" id="3.10.20.30">
    <property type="match status" value="1"/>
</dbReference>
<dbReference type="FunFam" id="3.10.20.30:FF:000012">
    <property type="entry name" value="Xanthine dehydrogenase/oxidase"/>
    <property type="match status" value="1"/>
</dbReference>
<dbReference type="Gene3D" id="3.90.1170.50">
    <property type="entry name" value="Aldehyde oxidase/xanthine dehydrogenase, a/b hammerhead"/>
    <property type="match status" value="1"/>
</dbReference>
<gene>
    <name evidence="14 16" type="ORF">CBG19219</name>
    <name evidence="14" type="ORF">CBG_19219</name>
</gene>
<dbReference type="CDD" id="cd00207">
    <property type="entry name" value="fer2"/>
    <property type="match status" value="1"/>
</dbReference>
<keyword evidence="3 12" id="KW-0001">2Fe-2S</keyword>
<evidence type="ECO:0000256" key="1">
    <source>
        <dbReference type="ARBA" id="ARBA00001974"/>
    </source>
</evidence>
<dbReference type="InterPro" id="IPR016166">
    <property type="entry name" value="FAD-bd_PCMH"/>
</dbReference>
<dbReference type="GO" id="GO:0005506">
    <property type="term" value="F:iron ion binding"/>
    <property type="evidence" value="ECO:0007669"/>
    <property type="project" value="InterPro"/>
</dbReference>
<keyword evidence="6 12" id="KW-0408">Iron</keyword>
<evidence type="ECO:0000256" key="9">
    <source>
        <dbReference type="ARBA" id="ARBA00034078"/>
    </source>
</evidence>
<dbReference type="Gene3D" id="3.30.465.10">
    <property type="match status" value="1"/>
</dbReference>
<dbReference type="SUPFAM" id="SSF47741">
    <property type="entry name" value="CO dehydrogenase ISP C-domain like"/>
    <property type="match status" value="1"/>
</dbReference>
<dbReference type="FunFam" id="3.30.365.10:FF:000001">
    <property type="entry name" value="Xanthine dehydrogenase oxidase"/>
    <property type="match status" value="1"/>
</dbReference>
<dbReference type="InterPro" id="IPR002888">
    <property type="entry name" value="2Fe-2S-bd"/>
</dbReference>
<dbReference type="InterPro" id="IPR016169">
    <property type="entry name" value="FAD-bd_PCMH_sub2"/>
</dbReference>
<keyword evidence="15" id="KW-1185">Reference proteome</keyword>
<feature type="binding site" evidence="12">
    <location>
        <position position="720"/>
    </location>
    <ligand>
        <name>Mo-molybdopterin</name>
        <dbReference type="ChEBI" id="CHEBI:71302"/>
    </ligand>
    <ligandPart>
        <name>Mo</name>
        <dbReference type="ChEBI" id="CHEBI:28685"/>
    </ligandPart>
</feature>
<feature type="binding site" evidence="12">
    <location>
        <position position="113"/>
    </location>
    <ligand>
        <name>[2Fe-2S] cluster</name>
        <dbReference type="ChEBI" id="CHEBI:190135"/>
        <label>2</label>
    </ligand>
</feature>
<keyword evidence="11" id="KW-0274">FAD</keyword>
<keyword evidence="7 12" id="KW-0411">Iron-sulfur</keyword>
<sequence length="1262" mass="139414">MLPQTGIFFNVNGKDVREEYVDPELTLAYYLRNKLGLRGTKLGCEEGVCGSCTVVLGIWDDGENKAVYRAVNACLVPLFHVHRTFVITVEGVGSREKIHPIQDRMARGHALQCGFCSPGFVMSAYALLRNHPDPSIDQINAAIRANLCRCTGYRPILEALYSFSPESGGCCGGNKNGGGCCKDKSSSDEDEGYEKLLSFSDFPKYDPTQEIIFPPSLRVRTYADSEDQAILNGNRVELTLPKNLTQFKQSREGKNVISSGLITRLTTSQSPACVSEKWISTKYVREFNEIKVETDSVHIGAAVSIQRFSDTLTRHLHESIGIAVSELFRKFSSPQVANFATWSGAVVVSAKSAPVVSDVLLVLSVLNARITVLTQSGELVKVEMDEFLERKIYETETIVCASFSKSDNRKLFCLKFGETSEQDATVFNFGALIGNQSSRIFVGLGSQPKRLTRLEAWIDSGKNLDFEDLYRESGMEKNNSSLMALTTLSDLLKNKTLTEISEEPITFLQYYKPTTNESVGRPIANYFNERAITGEALYVNDIQAHNAVHLGFVLSSVPHAEILNVDPSEALKLEGVVGYFGIEDIPGNNTPGIQSANTFFPDDTAIFADKKVESVGQVVGVIAATDVVLARRAAKMVKVEYRELKSLIDLNEARDAKSYLGKVQCYGKEEQIVNECLAKCNKVLEGEVTLGSQEHYYMETQSSLVIPGEGDELVVHCSTQGTCFTQLMVKEVMRLPAHKVIVKTKRLGGGFGGKVHNASWIACMCAVVAKKLNRPVYGFLTRSDDLAVTGKRHRNLKEYISRVGIDSEGKAHAAHFETWLNGGWSKDHTENVTAVMSILVDDVYNLGSVRSVGYPVKTNSSSSTAFRGYGQPQSKLINEGLMRRIAREMNKDIEEIKKLNFAVEGDRRFLGDRIHNDAHTECWEYCTKWSDFEKRKRKVEEFNRSSDSVKRGISMSSVRLGLPFPDTTAHGIASILINLDGSIQLSIGGTEMGQGLNQKMIQVCSEALKRPVESITIIDNSTDKITNAPVTGGSQNSDTNGLAVLACCKRIMSRLQPIVEHNEGDWQKSILEAYGRHIPLQCTEYGVVNRSQFGVGDIETPYNTTGACAVEIEVDILTGYNRLIRVDMVMDVGESLNPAVDIGQIEGSFMQGYGYVTCEKISYDEKTGHLEQNTAGKYRIPRARDVPKDFRVKLLGINKANGAEVYSSKGIGEPPLMMSCGAVHSAIMCCVDDWREHNGIEEFVDTISPLSADRIRELCSKK</sequence>
<dbReference type="Proteomes" id="UP000008549">
    <property type="component" value="Unassembled WGS sequence"/>
</dbReference>
<proteinExistence type="inferred from homology"/>
<dbReference type="WormBase" id="CBG19219">
    <property type="protein sequence ID" value="CBP40131"/>
    <property type="gene ID" value="WBGene00038477"/>
</dbReference>
<dbReference type="InterPro" id="IPR016208">
    <property type="entry name" value="Ald_Oxase/xanthine_DH-like"/>
</dbReference>
<dbReference type="PANTHER" id="PTHR11908">
    <property type="entry name" value="XANTHINE DEHYDROGENASE"/>
    <property type="match status" value="1"/>
</dbReference>
<comment type="similarity">
    <text evidence="2">Belongs to the xanthine dehydrogenase family.</text>
</comment>
<comment type="cofactor">
    <cofactor evidence="12">
        <name>Mo-molybdopterin</name>
        <dbReference type="ChEBI" id="CHEBI:71302"/>
    </cofactor>
    <text evidence="12">Binds 1 Mo-molybdopterin (Mo-MPT) cofactor per subunit.</text>
</comment>
<organism evidence="14 15">
    <name type="scientific">Caenorhabditis briggsae</name>
    <dbReference type="NCBI Taxonomy" id="6238"/>
    <lineage>
        <taxon>Eukaryota</taxon>
        <taxon>Metazoa</taxon>
        <taxon>Ecdysozoa</taxon>
        <taxon>Nematoda</taxon>
        <taxon>Chromadorea</taxon>
        <taxon>Rhabditida</taxon>
        <taxon>Rhabditina</taxon>
        <taxon>Rhabditomorpha</taxon>
        <taxon>Rhabditoidea</taxon>
        <taxon>Rhabditidae</taxon>
        <taxon>Peloderinae</taxon>
        <taxon>Caenorhabditis</taxon>
    </lineage>
</organism>
<dbReference type="InParanoid" id="A8XV39"/>
<dbReference type="FunFam" id="3.30.365.10:FF:000002">
    <property type="entry name" value="Xanthine dehydrogenase oxidase"/>
    <property type="match status" value="1"/>
</dbReference>
<dbReference type="eggNOG" id="KOG0430">
    <property type="taxonomic scope" value="Eukaryota"/>
</dbReference>
<keyword evidence="5" id="KW-0560">Oxidoreductase</keyword>
<feature type="active site" description="Proton acceptor" evidence="10">
    <location>
        <position position="1213"/>
    </location>
</feature>
<evidence type="ECO:0000256" key="7">
    <source>
        <dbReference type="ARBA" id="ARBA00023014"/>
    </source>
</evidence>
<feature type="domain" description="FAD-binding PCMH-type" evidence="13">
    <location>
        <begin position="231"/>
        <end position="408"/>
    </location>
</feature>
<feature type="binding site" evidence="12">
    <location>
        <position position="116"/>
    </location>
    <ligand>
        <name>[2Fe-2S] cluster</name>
        <dbReference type="ChEBI" id="CHEBI:190135"/>
        <label>2</label>
    </ligand>
</feature>
<comment type="cofactor">
    <cofactor evidence="9">
        <name>[2Fe-2S] cluster</name>
        <dbReference type="ChEBI" id="CHEBI:190135"/>
    </cofactor>
</comment>
<dbReference type="InterPro" id="IPR036318">
    <property type="entry name" value="FAD-bd_PCMH-like_sf"/>
</dbReference>
<dbReference type="InterPro" id="IPR002346">
    <property type="entry name" value="Mopterin_DH_FAD-bd"/>
</dbReference>
<dbReference type="HOGENOM" id="CLU_001681_1_0_1"/>
<dbReference type="InterPro" id="IPR036884">
    <property type="entry name" value="2Fe-2S-bd_dom_sf"/>
</dbReference>
<protein>
    <submittedName>
        <fullName evidence="14">Protein CBG19219</fullName>
    </submittedName>
</protein>
<dbReference type="KEGG" id="cbr:CBG_19219"/>
<evidence type="ECO:0000313" key="14">
    <source>
        <dbReference type="EMBL" id="CAP36506.2"/>
    </source>
</evidence>
<evidence type="ECO:0000256" key="12">
    <source>
        <dbReference type="PIRSR" id="PIRSR000127-3"/>
    </source>
</evidence>
<dbReference type="FunFam" id="3.90.1170.50:FF:000009">
    <property type="entry name" value="Cytochrome P450"/>
    <property type="match status" value="1"/>
</dbReference>
<dbReference type="FunFam" id="1.10.150.120:FF:000008">
    <property type="entry name" value="Probable aldehyde oxidase gad-3"/>
    <property type="match status" value="1"/>
</dbReference>
<evidence type="ECO:0000256" key="6">
    <source>
        <dbReference type="ARBA" id="ARBA00023004"/>
    </source>
</evidence>
<keyword evidence="11" id="KW-0285">Flavoprotein</keyword>
<evidence type="ECO:0000313" key="16">
    <source>
        <dbReference type="WormBase" id="CBG19219"/>
    </source>
</evidence>
<feature type="binding site" evidence="12">
    <location>
        <position position="148"/>
    </location>
    <ligand>
        <name>[2Fe-2S] cluster</name>
        <dbReference type="ChEBI" id="CHEBI:190135"/>
        <label>2</label>
    </ligand>
</feature>
<feature type="binding site" evidence="11">
    <location>
        <position position="415"/>
    </location>
    <ligand>
        <name>FAD</name>
        <dbReference type="ChEBI" id="CHEBI:57692"/>
    </ligand>
</feature>
<dbReference type="Gene3D" id="3.30.365.10">
    <property type="entry name" value="Aldehyde oxidase/xanthine dehydrogenase, molybdopterin binding domain"/>
    <property type="match status" value="4"/>
</dbReference>
<feature type="binding site" evidence="12">
    <location>
        <position position="44"/>
    </location>
    <ligand>
        <name>[2Fe-2S] cluster</name>
        <dbReference type="ChEBI" id="CHEBI:190135"/>
        <label>1</label>
    </ligand>
</feature>
<reference evidence="14 15" key="2">
    <citation type="journal article" date="2011" name="PLoS Genet.">
        <title>Caenorhabditis briggsae recombinant inbred line genotypes reveal inter-strain incompatibility and the evolution of recombination.</title>
        <authorList>
            <person name="Ross J.A."/>
            <person name="Koboldt D.C."/>
            <person name="Staisch J.E."/>
            <person name="Chamberlin H.M."/>
            <person name="Gupta B.P."/>
            <person name="Miller R.D."/>
            <person name="Baird S.E."/>
            <person name="Haag E.S."/>
        </authorList>
    </citation>
    <scope>NUCLEOTIDE SEQUENCE [LARGE SCALE GENOMIC DNA]</scope>
    <source>
        <strain evidence="14 15">AF16</strain>
    </source>
</reference>
<feature type="binding site" evidence="12">
    <location>
        <position position="49"/>
    </location>
    <ligand>
        <name>[2Fe-2S] cluster</name>
        <dbReference type="ChEBI" id="CHEBI:190135"/>
        <label>1</label>
    </ligand>
</feature>
<dbReference type="InterPro" id="IPR008274">
    <property type="entry name" value="AldOxase/xan_DH_MoCoBD1"/>
</dbReference>
<dbReference type="FunCoup" id="A8XV39">
    <property type="interactions" value="130"/>
</dbReference>
<dbReference type="GO" id="GO:0016491">
    <property type="term" value="F:oxidoreductase activity"/>
    <property type="evidence" value="ECO:0000318"/>
    <property type="project" value="GO_Central"/>
</dbReference>
<dbReference type="STRING" id="6238.A8XV39"/>
<evidence type="ECO:0000313" key="15">
    <source>
        <dbReference type="Proteomes" id="UP000008549"/>
    </source>
</evidence>
<dbReference type="SUPFAM" id="SSF54292">
    <property type="entry name" value="2Fe-2S ferredoxin-like"/>
    <property type="match status" value="1"/>
</dbReference>
<comment type="cofactor">
    <cofactor evidence="12">
        <name>[2Fe-2S] cluster</name>
        <dbReference type="ChEBI" id="CHEBI:190135"/>
    </cofactor>
    <text evidence="12">Binds 2 [2Fe-2S] clusters.</text>
</comment>
<dbReference type="InterPro" id="IPR000674">
    <property type="entry name" value="Ald_Oxase/Xan_DH_a/b"/>
</dbReference>
<dbReference type="GeneID" id="8579493"/>
<evidence type="ECO:0000256" key="4">
    <source>
        <dbReference type="ARBA" id="ARBA00022723"/>
    </source>
</evidence>
<dbReference type="Pfam" id="PF20256">
    <property type="entry name" value="MoCoBD_2"/>
    <property type="match status" value="1"/>
</dbReference>
<dbReference type="PIRSF" id="PIRSF000127">
    <property type="entry name" value="Xanthine_DH"/>
    <property type="match status" value="1"/>
</dbReference>
<dbReference type="InterPro" id="IPR012675">
    <property type="entry name" value="Beta-grasp_dom_sf"/>
</dbReference>
<keyword evidence="4 12" id="KW-0479">Metal-binding</keyword>
<feature type="binding site" evidence="11">
    <location>
        <position position="331"/>
    </location>
    <ligand>
        <name>FAD</name>
        <dbReference type="ChEBI" id="CHEBI:57692"/>
    </ligand>
</feature>
<feature type="binding site" evidence="12">
    <location>
        <position position="150"/>
    </location>
    <ligand>
        <name>[2Fe-2S] cluster</name>
        <dbReference type="ChEBI" id="CHEBI:190135"/>
        <label>2</label>
    </ligand>
</feature>
<reference evidence="14 15" key="1">
    <citation type="journal article" date="2003" name="PLoS Biol.">
        <title>The genome sequence of Caenorhabditis briggsae: a platform for comparative genomics.</title>
        <authorList>
            <person name="Stein L.D."/>
            <person name="Bao Z."/>
            <person name="Blasiar D."/>
            <person name="Blumenthal T."/>
            <person name="Brent M.R."/>
            <person name="Chen N."/>
            <person name="Chinwalla A."/>
            <person name="Clarke L."/>
            <person name="Clee C."/>
            <person name="Coghlan A."/>
            <person name="Coulson A."/>
            <person name="D'Eustachio P."/>
            <person name="Fitch D.H."/>
            <person name="Fulton L.A."/>
            <person name="Fulton R.E."/>
            <person name="Griffiths-Jones S."/>
            <person name="Harris T.W."/>
            <person name="Hillier L.W."/>
            <person name="Kamath R."/>
            <person name="Kuwabara P.E."/>
            <person name="Mardis E.R."/>
            <person name="Marra M.A."/>
            <person name="Miner T.L."/>
            <person name="Minx P."/>
            <person name="Mullikin J.C."/>
            <person name="Plumb R.W."/>
            <person name="Rogers J."/>
            <person name="Schein J.E."/>
            <person name="Sohrmann M."/>
            <person name="Spieth J."/>
            <person name="Stajich J.E."/>
            <person name="Wei C."/>
            <person name="Willey D."/>
            <person name="Wilson R.K."/>
            <person name="Durbin R."/>
            <person name="Waterston R.H."/>
        </authorList>
    </citation>
    <scope>NUCLEOTIDE SEQUENCE [LARGE SCALE GENOMIC DNA]</scope>
    <source>
        <strain evidence="14 15">AF16</strain>
    </source>
</reference>
<dbReference type="InterPro" id="IPR001041">
    <property type="entry name" value="2Fe-2S_ferredoxin-type"/>
</dbReference>
<evidence type="ECO:0000256" key="11">
    <source>
        <dbReference type="PIRSR" id="PIRSR000127-2"/>
    </source>
</evidence>
<dbReference type="GO" id="GO:0071949">
    <property type="term" value="F:FAD binding"/>
    <property type="evidence" value="ECO:0007669"/>
    <property type="project" value="InterPro"/>
</dbReference>
<dbReference type="Gene3D" id="1.10.150.120">
    <property type="entry name" value="[2Fe-2S]-binding domain"/>
    <property type="match status" value="1"/>
</dbReference>
<evidence type="ECO:0000256" key="2">
    <source>
        <dbReference type="ARBA" id="ARBA00006849"/>
    </source>
</evidence>
<comment type="cofactor">
    <cofactor evidence="1 11">
        <name>FAD</name>
        <dbReference type="ChEBI" id="CHEBI:57692"/>
    </cofactor>
</comment>
<dbReference type="Pfam" id="PF02738">
    <property type="entry name" value="MoCoBD_1"/>
    <property type="match status" value="1"/>
</dbReference>
<dbReference type="InterPro" id="IPR037165">
    <property type="entry name" value="AldOxase/xan_DH_Mopterin-bd_sf"/>
</dbReference>
<name>A8XV39_CAEBR</name>
<dbReference type="SUPFAM" id="SSF56176">
    <property type="entry name" value="FAD-binding/transporter-associated domain-like"/>
    <property type="match status" value="1"/>
</dbReference>